<dbReference type="InterPro" id="IPR056589">
    <property type="entry name" value="WH_Egal-1"/>
</dbReference>
<evidence type="ECO:0000313" key="4">
    <source>
        <dbReference type="Proteomes" id="UP000821837"/>
    </source>
</evidence>
<protein>
    <recommendedName>
        <fullName evidence="2">3'-5' exonuclease domain-containing protein</fullName>
    </recommendedName>
</protein>
<feature type="compositionally biased region" description="Acidic residues" evidence="1">
    <location>
        <begin position="665"/>
        <end position="684"/>
    </location>
</feature>
<dbReference type="SMART" id="SM00474">
    <property type="entry name" value="35EXOc"/>
    <property type="match status" value="1"/>
</dbReference>
<dbReference type="Pfam" id="PF01612">
    <property type="entry name" value="DNA_pol_A_exo1"/>
    <property type="match status" value="1"/>
</dbReference>
<reference evidence="3" key="2">
    <citation type="submission" date="2021-09" db="EMBL/GenBank/DDBJ databases">
        <authorList>
            <person name="Jia N."/>
            <person name="Wang J."/>
            <person name="Shi W."/>
            <person name="Du L."/>
            <person name="Sun Y."/>
            <person name="Zhan W."/>
            <person name="Jiang J."/>
            <person name="Wang Q."/>
            <person name="Zhang B."/>
            <person name="Ji P."/>
            <person name="Sakyi L.B."/>
            <person name="Cui X."/>
            <person name="Yuan T."/>
            <person name="Jiang B."/>
            <person name="Yang W."/>
            <person name="Lam T.T.-Y."/>
            <person name="Chang Q."/>
            <person name="Ding S."/>
            <person name="Wang X."/>
            <person name="Zhu J."/>
            <person name="Ruan X."/>
            <person name="Zhao L."/>
            <person name="Wei J."/>
            <person name="Que T."/>
            <person name="Du C."/>
            <person name="Cheng J."/>
            <person name="Dai P."/>
            <person name="Han X."/>
            <person name="Huang E."/>
            <person name="Gao Y."/>
            <person name="Liu J."/>
            <person name="Shao H."/>
            <person name="Ye R."/>
            <person name="Li L."/>
            <person name="Wei W."/>
            <person name="Wang X."/>
            <person name="Wang C."/>
            <person name="Huo Q."/>
            <person name="Li W."/>
            <person name="Guo W."/>
            <person name="Chen H."/>
            <person name="Chen S."/>
            <person name="Zhou L."/>
            <person name="Zhou L."/>
            <person name="Ni X."/>
            <person name="Tian J."/>
            <person name="Zhou Y."/>
            <person name="Sheng Y."/>
            <person name="Liu T."/>
            <person name="Pan Y."/>
            <person name="Xia L."/>
            <person name="Li J."/>
            <person name="Zhao F."/>
            <person name="Cao W."/>
        </authorList>
    </citation>
    <scope>NUCLEOTIDE SEQUENCE</scope>
    <source>
        <strain evidence="3">Rsan-2018</strain>
        <tissue evidence="3">Larvae</tissue>
    </source>
</reference>
<dbReference type="GO" id="GO:0008408">
    <property type="term" value="F:3'-5' exonuclease activity"/>
    <property type="evidence" value="ECO:0007669"/>
    <property type="project" value="InterPro"/>
</dbReference>
<dbReference type="Proteomes" id="UP000821837">
    <property type="component" value="Chromosome 10"/>
</dbReference>
<feature type="domain" description="3'-5' exonuclease" evidence="2">
    <location>
        <begin position="365"/>
        <end position="555"/>
    </location>
</feature>
<gene>
    <name evidence="3" type="ORF">HPB52_009812</name>
</gene>
<organism evidence="3 4">
    <name type="scientific">Rhipicephalus sanguineus</name>
    <name type="common">Brown dog tick</name>
    <name type="synonym">Ixodes sanguineus</name>
    <dbReference type="NCBI Taxonomy" id="34632"/>
    <lineage>
        <taxon>Eukaryota</taxon>
        <taxon>Metazoa</taxon>
        <taxon>Ecdysozoa</taxon>
        <taxon>Arthropoda</taxon>
        <taxon>Chelicerata</taxon>
        <taxon>Arachnida</taxon>
        <taxon>Acari</taxon>
        <taxon>Parasitiformes</taxon>
        <taxon>Ixodida</taxon>
        <taxon>Ixodoidea</taxon>
        <taxon>Ixodidae</taxon>
        <taxon>Rhipicephalinae</taxon>
        <taxon>Rhipicephalus</taxon>
        <taxon>Rhipicephalus</taxon>
    </lineage>
</organism>
<dbReference type="GO" id="GO:0003676">
    <property type="term" value="F:nucleic acid binding"/>
    <property type="evidence" value="ECO:0007669"/>
    <property type="project" value="InterPro"/>
</dbReference>
<evidence type="ECO:0000256" key="1">
    <source>
        <dbReference type="SAM" id="MobiDB-lite"/>
    </source>
</evidence>
<accession>A0A9D4QD46</accession>
<dbReference type="PANTHER" id="PTHR46814:SF1">
    <property type="entry name" value="EGALITARIAN, ISOFORM B"/>
    <property type="match status" value="1"/>
</dbReference>
<sequence length="776" mass="86019">MAQAIWGREGLAERSYGGKLAPKDYKNPNAVVRKQLSPHKVALIIASDAEEATMDSKDYDHTKNMTLMFFLDRLMDKGQPRTLHDLSCQFGTKGFTKEMRQIAGGSQSGLRKFLQQYPFLFTIDGDQVSVTSFEGDSSGNSPQRDYVQEAIDYFRAKLEQYGNAEVPIKSLLGHRSQATPEIRHVSGQHGREFRDFLAKHSDVFVVKEEHVVLRSVLQNAAQGDAVIKVAEEAPLDSGLRDQLTSIFETFLRSRGGSASLDALYGHLTSRFSRDTYSRMMQSPQDLSAFLRMNTHRFQIQASVVTLIERTQPEPAATPSRGSIQQRLKSHILKAVADNSAMDHKMAGVNSAREQDQTLGDMLRGVRVITKVKECEALVLRLSSQHQLVALDTEGVNLGPQGPLTLVQLATPAAEVFLFDVQSAPQLFTEGHLRDILEAEHITKVMHDCRNDSAALFFQFGIKLQNVFDTQAAHATLQQQDVGKPVHKVKNVSLGTLCTLYGGPANPRRDQVKSLYRRDQKFWSRRPLSEDMIFHAAFDVFCLLPGVYGALQGALRPESEPLLWALCEEQALAHISPDEVKQRKKQRKLDHEVDDLRRRLDAARHTQRQVVLSNREIRLLRYVNLTEEECARIDGNPKVARKLDRLRNRGAGAAGTGATDGSPGIGDEDDEEDEDATESESESTDSDLPRSGDWSCDSLGAAVSPSHSTDCSGPKAPSPVTANGHTSRDGCCYCCCGEGRMPREGVDATCQTLSTGDIVITKVFFEEQEHGGKTIIQ</sequence>
<evidence type="ECO:0000313" key="3">
    <source>
        <dbReference type="EMBL" id="KAH7976205.1"/>
    </source>
</evidence>
<dbReference type="VEuPathDB" id="VectorBase:RSAN_033495"/>
<dbReference type="CDD" id="cd06148">
    <property type="entry name" value="Egl_like_exo"/>
    <property type="match status" value="1"/>
</dbReference>
<dbReference type="PANTHER" id="PTHR46814">
    <property type="entry name" value="EGALITARIAN, ISOFORM B"/>
    <property type="match status" value="1"/>
</dbReference>
<dbReference type="EMBL" id="JABSTV010001246">
    <property type="protein sequence ID" value="KAH7976205.1"/>
    <property type="molecule type" value="Genomic_DNA"/>
</dbReference>
<dbReference type="InterPro" id="IPR012337">
    <property type="entry name" value="RNaseH-like_sf"/>
</dbReference>
<reference evidence="3" key="1">
    <citation type="journal article" date="2020" name="Cell">
        <title>Large-Scale Comparative Analyses of Tick Genomes Elucidate Their Genetic Diversity and Vector Capacities.</title>
        <authorList>
            <consortium name="Tick Genome and Microbiome Consortium (TIGMIC)"/>
            <person name="Jia N."/>
            <person name="Wang J."/>
            <person name="Shi W."/>
            <person name="Du L."/>
            <person name="Sun Y."/>
            <person name="Zhan W."/>
            <person name="Jiang J.F."/>
            <person name="Wang Q."/>
            <person name="Zhang B."/>
            <person name="Ji P."/>
            <person name="Bell-Sakyi L."/>
            <person name="Cui X.M."/>
            <person name="Yuan T.T."/>
            <person name="Jiang B.G."/>
            <person name="Yang W.F."/>
            <person name="Lam T.T."/>
            <person name="Chang Q.C."/>
            <person name="Ding S.J."/>
            <person name="Wang X.J."/>
            <person name="Zhu J.G."/>
            <person name="Ruan X.D."/>
            <person name="Zhao L."/>
            <person name="Wei J.T."/>
            <person name="Ye R.Z."/>
            <person name="Que T.C."/>
            <person name="Du C.H."/>
            <person name="Zhou Y.H."/>
            <person name="Cheng J.X."/>
            <person name="Dai P.F."/>
            <person name="Guo W.B."/>
            <person name="Han X.H."/>
            <person name="Huang E.J."/>
            <person name="Li L.F."/>
            <person name="Wei W."/>
            <person name="Gao Y.C."/>
            <person name="Liu J.Z."/>
            <person name="Shao H.Z."/>
            <person name="Wang X."/>
            <person name="Wang C.C."/>
            <person name="Yang T.C."/>
            <person name="Huo Q.B."/>
            <person name="Li W."/>
            <person name="Chen H.Y."/>
            <person name="Chen S.E."/>
            <person name="Zhou L.G."/>
            <person name="Ni X.B."/>
            <person name="Tian J.H."/>
            <person name="Sheng Y."/>
            <person name="Liu T."/>
            <person name="Pan Y.S."/>
            <person name="Xia L.Y."/>
            <person name="Li J."/>
            <person name="Zhao F."/>
            <person name="Cao W.C."/>
        </authorList>
    </citation>
    <scope>NUCLEOTIDE SEQUENCE</scope>
    <source>
        <strain evidence="3">Rsan-2018</strain>
    </source>
</reference>
<dbReference type="InterPro" id="IPR002562">
    <property type="entry name" value="3'-5'_exonuclease_dom"/>
</dbReference>
<dbReference type="AlphaFoldDB" id="A0A9D4QD46"/>
<dbReference type="Gene3D" id="3.30.420.10">
    <property type="entry name" value="Ribonuclease H-like superfamily/Ribonuclease H"/>
    <property type="match status" value="1"/>
</dbReference>
<name>A0A9D4QD46_RHISA</name>
<dbReference type="InterPro" id="IPR036397">
    <property type="entry name" value="RNaseH_sf"/>
</dbReference>
<keyword evidence="4" id="KW-1185">Reference proteome</keyword>
<comment type="caution">
    <text evidence="3">The sequence shown here is derived from an EMBL/GenBank/DDBJ whole genome shotgun (WGS) entry which is preliminary data.</text>
</comment>
<dbReference type="VEuPathDB" id="VectorBase:RSAN_047477"/>
<dbReference type="Pfam" id="PF23713">
    <property type="entry name" value="WHD_Egal"/>
    <property type="match status" value="3"/>
</dbReference>
<dbReference type="GO" id="GO:0006139">
    <property type="term" value="P:nucleobase-containing compound metabolic process"/>
    <property type="evidence" value="ECO:0007669"/>
    <property type="project" value="InterPro"/>
</dbReference>
<feature type="region of interest" description="Disordered" evidence="1">
    <location>
        <begin position="645"/>
        <end position="725"/>
    </location>
</feature>
<proteinExistence type="predicted"/>
<evidence type="ECO:0000259" key="2">
    <source>
        <dbReference type="SMART" id="SM00474"/>
    </source>
</evidence>
<dbReference type="SUPFAM" id="SSF53098">
    <property type="entry name" value="Ribonuclease H-like"/>
    <property type="match status" value="1"/>
</dbReference>